<keyword evidence="20" id="KW-1185">Reference proteome</keyword>
<dbReference type="InterPro" id="IPR036942">
    <property type="entry name" value="Beta-barrel_TonB_sf"/>
</dbReference>
<keyword evidence="9" id="KW-0406">Ion transport</keyword>
<dbReference type="EMBL" id="JBHUFA010000001">
    <property type="protein sequence ID" value="MFD1695599.1"/>
    <property type="molecule type" value="Genomic_DNA"/>
</dbReference>
<dbReference type="PROSITE" id="PS52016">
    <property type="entry name" value="TONB_DEPENDENT_REC_3"/>
    <property type="match status" value="1"/>
</dbReference>
<keyword evidence="6 14" id="KW-0812">Transmembrane</keyword>
<evidence type="ECO:0000256" key="5">
    <source>
        <dbReference type="ARBA" id="ARBA00022496"/>
    </source>
</evidence>
<keyword evidence="7 16" id="KW-0732">Signal</keyword>
<evidence type="ECO:0000256" key="1">
    <source>
        <dbReference type="ARBA" id="ARBA00004571"/>
    </source>
</evidence>
<keyword evidence="12 19" id="KW-0675">Receptor</keyword>
<keyword evidence="11 14" id="KW-0472">Membrane</keyword>
<feature type="chain" id="PRO_5047305443" evidence="16">
    <location>
        <begin position="28"/>
        <end position="713"/>
    </location>
</feature>
<evidence type="ECO:0000256" key="2">
    <source>
        <dbReference type="ARBA" id="ARBA00009810"/>
    </source>
</evidence>
<evidence type="ECO:0000256" key="11">
    <source>
        <dbReference type="ARBA" id="ARBA00023136"/>
    </source>
</evidence>
<dbReference type="InterPro" id="IPR010105">
    <property type="entry name" value="TonB_sidphr_rcpt"/>
</dbReference>
<evidence type="ECO:0000256" key="8">
    <source>
        <dbReference type="ARBA" id="ARBA00023004"/>
    </source>
</evidence>
<dbReference type="Proteomes" id="UP001597327">
    <property type="component" value="Unassembled WGS sequence"/>
</dbReference>
<reference evidence="20" key="1">
    <citation type="journal article" date="2019" name="Int. J. Syst. Evol. Microbiol.">
        <title>The Global Catalogue of Microorganisms (GCM) 10K type strain sequencing project: providing services to taxonomists for standard genome sequencing and annotation.</title>
        <authorList>
            <consortium name="The Broad Institute Genomics Platform"/>
            <consortium name="The Broad Institute Genome Sequencing Center for Infectious Disease"/>
            <person name="Wu L."/>
            <person name="Ma J."/>
        </authorList>
    </citation>
    <scope>NUCLEOTIDE SEQUENCE [LARGE SCALE GENOMIC DNA]</scope>
    <source>
        <strain evidence="20">JCM 3369</strain>
    </source>
</reference>
<dbReference type="Gene3D" id="2.40.170.20">
    <property type="entry name" value="TonB-dependent receptor, beta-barrel domain"/>
    <property type="match status" value="1"/>
</dbReference>
<dbReference type="RefSeq" id="WP_149890682.1">
    <property type="nucleotide sequence ID" value="NZ_JBHUFA010000001.1"/>
</dbReference>
<evidence type="ECO:0000256" key="13">
    <source>
        <dbReference type="ARBA" id="ARBA00023237"/>
    </source>
</evidence>
<evidence type="ECO:0000256" key="7">
    <source>
        <dbReference type="ARBA" id="ARBA00022729"/>
    </source>
</evidence>
<evidence type="ECO:0000256" key="4">
    <source>
        <dbReference type="ARBA" id="ARBA00022452"/>
    </source>
</evidence>
<dbReference type="Pfam" id="PF07715">
    <property type="entry name" value="Plug"/>
    <property type="match status" value="1"/>
</dbReference>
<feature type="signal peptide" evidence="16">
    <location>
        <begin position="1"/>
        <end position="27"/>
    </location>
</feature>
<dbReference type="PANTHER" id="PTHR32552:SF68">
    <property type="entry name" value="FERRICHROME OUTER MEMBRANE TRANSPORTER_PHAGE RECEPTOR"/>
    <property type="match status" value="1"/>
</dbReference>
<evidence type="ECO:0000256" key="12">
    <source>
        <dbReference type="ARBA" id="ARBA00023170"/>
    </source>
</evidence>
<evidence type="ECO:0000259" key="18">
    <source>
        <dbReference type="Pfam" id="PF07715"/>
    </source>
</evidence>
<dbReference type="CDD" id="cd01347">
    <property type="entry name" value="ligand_gated_channel"/>
    <property type="match status" value="1"/>
</dbReference>
<name>A0ABW4JWF4_9HYPH</name>
<dbReference type="InterPro" id="IPR037066">
    <property type="entry name" value="Plug_dom_sf"/>
</dbReference>
<evidence type="ECO:0000256" key="9">
    <source>
        <dbReference type="ARBA" id="ARBA00023065"/>
    </source>
</evidence>
<evidence type="ECO:0000256" key="15">
    <source>
        <dbReference type="RuleBase" id="RU003357"/>
    </source>
</evidence>
<accession>A0ABW4JWF4</accession>
<keyword evidence="3 14" id="KW-0813">Transport</keyword>
<evidence type="ECO:0000313" key="20">
    <source>
        <dbReference type="Proteomes" id="UP001597327"/>
    </source>
</evidence>
<comment type="similarity">
    <text evidence="2 14 15">Belongs to the TonB-dependent receptor family.</text>
</comment>
<evidence type="ECO:0000256" key="14">
    <source>
        <dbReference type="PROSITE-ProRule" id="PRU01360"/>
    </source>
</evidence>
<protein>
    <submittedName>
        <fullName evidence="19">TonB-dependent siderophore receptor</fullName>
    </submittedName>
</protein>
<evidence type="ECO:0000256" key="10">
    <source>
        <dbReference type="ARBA" id="ARBA00023077"/>
    </source>
</evidence>
<keyword evidence="5" id="KW-0410">Iron transport</keyword>
<dbReference type="InterPro" id="IPR039426">
    <property type="entry name" value="TonB-dep_rcpt-like"/>
</dbReference>
<proteinExistence type="inferred from homology"/>
<keyword evidence="13 14" id="KW-0998">Cell outer membrane</keyword>
<dbReference type="InterPro" id="IPR000531">
    <property type="entry name" value="Beta-barrel_TonB"/>
</dbReference>
<evidence type="ECO:0000313" key="19">
    <source>
        <dbReference type="EMBL" id="MFD1695599.1"/>
    </source>
</evidence>
<dbReference type="Gene3D" id="2.170.130.10">
    <property type="entry name" value="TonB-dependent receptor, plug domain"/>
    <property type="match status" value="1"/>
</dbReference>
<evidence type="ECO:0000256" key="3">
    <source>
        <dbReference type="ARBA" id="ARBA00022448"/>
    </source>
</evidence>
<dbReference type="InterPro" id="IPR012910">
    <property type="entry name" value="Plug_dom"/>
</dbReference>
<evidence type="ECO:0000259" key="17">
    <source>
        <dbReference type="Pfam" id="PF00593"/>
    </source>
</evidence>
<organism evidence="19 20">
    <name type="scientific">Roseibium aestuarii</name>
    <dbReference type="NCBI Taxonomy" id="2600299"/>
    <lineage>
        <taxon>Bacteria</taxon>
        <taxon>Pseudomonadati</taxon>
        <taxon>Pseudomonadota</taxon>
        <taxon>Alphaproteobacteria</taxon>
        <taxon>Hyphomicrobiales</taxon>
        <taxon>Stappiaceae</taxon>
        <taxon>Roseibium</taxon>
    </lineage>
</organism>
<feature type="domain" description="TonB-dependent receptor plug" evidence="18">
    <location>
        <begin position="69"/>
        <end position="168"/>
    </location>
</feature>
<keyword evidence="10 15" id="KW-0798">TonB box</keyword>
<dbReference type="PANTHER" id="PTHR32552">
    <property type="entry name" value="FERRICHROME IRON RECEPTOR-RELATED"/>
    <property type="match status" value="1"/>
</dbReference>
<keyword evidence="8" id="KW-0408">Iron</keyword>
<comment type="subcellular location">
    <subcellularLocation>
        <location evidence="1 14">Cell outer membrane</location>
        <topology evidence="1 14">Multi-pass membrane protein</topology>
    </subcellularLocation>
</comment>
<keyword evidence="4 14" id="KW-1134">Transmembrane beta strand</keyword>
<comment type="caution">
    <text evidence="19">The sequence shown here is derived from an EMBL/GenBank/DDBJ whole genome shotgun (WGS) entry which is preliminary data.</text>
</comment>
<gene>
    <name evidence="19" type="ORF">ACFSC7_08725</name>
</gene>
<evidence type="ECO:0000256" key="6">
    <source>
        <dbReference type="ARBA" id="ARBA00022692"/>
    </source>
</evidence>
<dbReference type="NCBIfam" id="TIGR01783">
    <property type="entry name" value="TonB-siderophor"/>
    <property type="match status" value="1"/>
</dbReference>
<feature type="domain" description="TonB-dependent receptor-like beta-barrel" evidence="17">
    <location>
        <begin position="252"/>
        <end position="682"/>
    </location>
</feature>
<dbReference type="SUPFAM" id="SSF56935">
    <property type="entry name" value="Porins"/>
    <property type="match status" value="1"/>
</dbReference>
<sequence length="713" mass="78109">MIRPARAMIAAQLAATVSLLALTSAQAQSAATTELEQVTVQATTEKGDGPVEGYIAERSVSGTKTDTPLIETPQSISVVPKDQIEDQGATSVSEALRYTPGVAAEYRGSSNFHDEMYIRGFGYVPRYVNGLEFGWSSLGKINPYLLERVEVLKGPASILYGQANPGGIVNLTTKKPTGETAREAEITVGTNNQVGVGFDIQGVFDPAAVWSYRLVGQADRADLVEDGLIEQGGVIAPSLRWAPDADTALTLVSFYSHEPDAGYRNFREAAGTLYATSYGYIPDDFLVGDKDYDEYRRTQAQIGYDFEHRINETFKVRQNVAYNIIDTYHQTLTWGALQADEETITRTASGGSTDLNQFVVDNQLQSEFDTGPLAHTLLSGVDFKHSMRNYQWGYDFTTSSQNWLNPTYGTGEVFELNDRVSDYVTTAWQSGLYLQDQVKFGKLNVQLGARYDYASTEIDNATSSDASYSDSAFTWRAGAIYNFDSGISPYVSYSTSFDPSLSVDHNGLPLDPETAQQWEAGVKFETADQRFMVNAALFHILQQNKSSTDPSTNEIFQTGEQRSQGFEVEGRAKVTDSFSLIASYTFVDAEITEDEDASKVGLTPDRLPEQQASIWGKYEFLDGPLDGLALGLGVRHIGESTDRTNTLTVPSVTLLDAMAAYDFGGASAKLDGVKLQLNATNLLDERYTASCASKYACWSGAGRTLTAQLKYTW</sequence>
<evidence type="ECO:0000256" key="16">
    <source>
        <dbReference type="SAM" id="SignalP"/>
    </source>
</evidence>
<dbReference type="Pfam" id="PF00593">
    <property type="entry name" value="TonB_dep_Rec_b-barrel"/>
    <property type="match status" value="1"/>
</dbReference>